<dbReference type="Proteomes" id="UP000494165">
    <property type="component" value="Unassembled WGS sequence"/>
</dbReference>
<dbReference type="OrthoDB" id="7665616at2759"/>
<dbReference type="InterPro" id="IPR016186">
    <property type="entry name" value="C-type_lectin-like/link_sf"/>
</dbReference>
<sequence length="458" mass="50337">MNVGDEIKSGLTFDDCSAENLFICETIEATCLTPAASKNSRLCDTDGSLKTPKIYGSWENGAGATFLYGNTLVTWIENWIQCLTLGMTPLSFVSKTEMGFTFNLLKGWDKNYNYWTGGTRHDFATKGPIWCTSSQLDISSVMFPLNNAGNVSLMGSHDCVGFQIEKITTNVTQASRGTFEFGNCSHRRMFACRAQYTWDAARQICESIGFRLISFESKSMFDCLFNVSRSGPQGPISTAKTGRQPPRVKISTCISGVLDVDIGVQLQAVDCNSKLSYICEAENTKGESLANAKDQQCQQIFNVTKSEVDSLLQNLDFTDFTPNLKCYIQCMGESLELIDSCDVFDVCKQPTGVLGECEAAARLFKCGVEKAPDDVVAAMVENAATDFPPAPFIGSEKDYCPFGLIICTQNTTLVDQVSNNIAPDSSGYYFSACGRKYFLFQATKSNIQNHWSSAAKWA</sequence>
<reference evidence="1 2" key="1">
    <citation type="submission" date="2020-04" db="EMBL/GenBank/DDBJ databases">
        <authorList>
            <person name="Alioto T."/>
            <person name="Alioto T."/>
            <person name="Gomez Garrido J."/>
        </authorList>
    </citation>
    <scope>NUCLEOTIDE SEQUENCE [LARGE SCALE GENOMIC DNA]</scope>
</reference>
<organism evidence="1 2">
    <name type="scientific">Cloeon dipterum</name>
    <dbReference type="NCBI Taxonomy" id="197152"/>
    <lineage>
        <taxon>Eukaryota</taxon>
        <taxon>Metazoa</taxon>
        <taxon>Ecdysozoa</taxon>
        <taxon>Arthropoda</taxon>
        <taxon>Hexapoda</taxon>
        <taxon>Insecta</taxon>
        <taxon>Pterygota</taxon>
        <taxon>Palaeoptera</taxon>
        <taxon>Ephemeroptera</taxon>
        <taxon>Pisciforma</taxon>
        <taxon>Baetidae</taxon>
        <taxon>Cloeon</taxon>
    </lineage>
</organism>
<dbReference type="AlphaFoldDB" id="A0A8S1CVB9"/>
<comment type="caution">
    <text evidence="1">The sequence shown here is derived from an EMBL/GenBank/DDBJ whole genome shotgun (WGS) entry which is preliminary data.</text>
</comment>
<dbReference type="GO" id="GO:0005549">
    <property type="term" value="F:odorant binding"/>
    <property type="evidence" value="ECO:0007669"/>
    <property type="project" value="InterPro"/>
</dbReference>
<dbReference type="InterPro" id="IPR006170">
    <property type="entry name" value="PBP/GOBP"/>
</dbReference>
<evidence type="ECO:0008006" key="3">
    <source>
        <dbReference type="Google" id="ProtNLM"/>
    </source>
</evidence>
<dbReference type="Gene3D" id="3.10.100.10">
    <property type="entry name" value="Mannose-Binding Protein A, subunit A"/>
    <property type="match status" value="1"/>
</dbReference>
<dbReference type="EMBL" id="CADEPI010000067">
    <property type="protein sequence ID" value="CAB3371988.1"/>
    <property type="molecule type" value="Genomic_DNA"/>
</dbReference>
<dbReference type="SUPFAM" id="SSF56436">
    <property type="entry name" value="C-type lectin-like"/>
    <property type="match status" value="2"/>
</dbReference>
<evidence type="ECO:0000313" key="2">
    <source>
        <dbReference type="Proteomes" id="UP000494165"/>
    </source>
</evidence>
<dbReference type="Gene3D" id="1.10.238.20">
    <property type="entry name" value="Pheromone/general odorant binding protein domain"/>
    <property type="match status" value="1"/>
</dbReference>
<proteinExistence type="predicted"/>
<dbReference type="SUPFAM" id="SSF47565">
    <property type="entry name" value="Insect pheromone/odorant-binding proteins"/>
    <property type="match status" value="1"/>
</dbReference>
<dbReference type="InterPro" id="IPR016187">
    <property type="entry name" value="CTDL_fold"/>
</dbReference>
<gene>
    <name evidence="1" type="ORF">CLODIP_2_CD07714</name>
</gene>
<dbReference type="Pfam" id="PF01395">
    <property type="entry name" value="PBP_GOBP"/>
    <property type="match status" value="1"/>
</dbReference>
<evidence type="ECO:0000313" key="1">
    <source>
        <dbReference type="EMBL" id="CAB3371988.1"/>
    </source>
</evidence>
<name>A0A8S1CVB9_9INSE</name>
<dbReference type="CDD" id="cd23992">
    <property type="entry name" value="PBP_GOBP"/>
    <property type="match status" value="1"/>
</dbReference>
<accession>A0A8S1CVB9</accession>
<keyword evidence="2" id="KW-1185">Reference proteome</keyword>
<dbReference type="InterPro" id="IPR036728">
    <property type="entry name" value="PBP_GOBP_sf"/>
</dbReference>
<protein>
    <recommendedName>
        <fullName evidence="3">C-type lectin domain-containing protein</fullName>
    </recommendedName>
</protein>